<evidence type="ECO:0000259" key="1">
    <source>
        <dbReference type="Pfam" id="PF01850"/>
    </source>
</evidence>
<organism evidence="2">
    <name type="scientific">hot springs metagenome</name>
    <dbReference type="NCBI Taxonomy" id="433727"/>
    <lineage>
        <taxon>unclassified sequences</taxon>
        <taxon>metagenomes</taxon>
        <taxon>ecological metagenomes</taxon>
    </lineage>
</organism>
<dbReference type="Pfam" id="PF01850">
    <property type="entry name" value="PIN"/>
    <property type="match status" value="1"/>
</dbReference>
<dbReference type="InterPro" id="IPR002716">
    <property type="entry name" value="PIN_dom"/>
</dbReference>
<reference evidence="2" key="1">
    <citation type="submission" date="2019-10" db="EMBL/GenBank/DDBJ databases">
        <title>Metagenomic sequencing of thiosulfate-disproportionating enrichment culture.</title>
        <authorList>
            <person name="Umezawa K."/>
            <person name="Kojima H."/>
            <person name="Fukui M."/>
        </authorList>
    </citation>
    <scope>NUCLEOTIDE SEQUENCE</scope>
    <source>
        <strain evidence="2">45J</strain>
    </source>
</reference>
<dbReference type="AlphaFoldDB" id="A0A5J4L7G7"/>
<feature type="domain" description="PIN" evidence="1">
    <location>
        <begin position="3"/>
        <end position="126"/>
    </location>
</feature>
<dbReference type="SUPFAM" id="SSF88723">
    <property type="entry name" value="PIN domain-like"/>
    <property type="match status" value="1"/>
</dbReference>
<dbReference type="InterPro" id="IPR029060">
    <property type="entry name" value="PIN-like_dom_sf"/>
</dbReference>
<gene>
    <name evidence="2" type="ORF">A45J_2616</name>
</gene>
<dbReference type="CDD" id="cd18689">
    <property type="entry name" value="PIN_VapC-like"/>
    <property type="match status" value="1"/>
</dbReference>
<proteinExistence type="predicted"/>
<sequence>MFILDSFALLCLFDRKRKRENKAIRKYLEDAESGNIKLYLSKINEGEVFYKLYKYLGKSVAVGFREDLKHGIIPVNIVSVNDKRTERASEIKARYPLSYADAFCIELAKDMNLPIITGDPEFRSVKGIVEVVWI</sequence>
<name>A0A5J4L7G7_9ZZZZ</name>
<dbReference type="Gene3D" id="3.40.50.1010">
    <property type="entry name" value="5'-nuclease"/>
    <property type="match status" value="1"/>
</dbReference>
<dbReference type="EMBL" id="BLAB01000001">
    <property type="protein sequence ID" value="GER94850.1"/>
    <property type="molecule type" value="Genomic_DNA"/>
</dbReference>
<accession>A0A5J4L7G7</accession>
<comment type="caution">
    <text evidence="2">The sequence shown here is derived from an EMBL/GenBank/DDBJ whole genome shotgun (WGS) entry which is preliminary data.</text>
</comment>
<evidence type="ECO:0000313" key="2">
    <source>
        <dbReference type="EMBL" id="GER94850.1"/>
    </source>
</evidence>
<protein>
    <submittedName>
        <fullName evidence="2">PIN domain-containing protein</fullName>
    </submittedName>
</protein>